<protein>
    <submittedName>
        <fullName evidence="1">Uncharacterized protein</fullName>
    </submittedName>
</protein>
<dbReference type="SUPFAM" id="SSF47413">
    <property type="entry name" value="lambda repressor-like DNA-binding domains"/>
    <property type="match status" value="1"/>
</dbReference>
<accession>A0A516GW94</accession>
<reference evidence="1 2" key="1">
    <citation type="submission" date="2019-07" db="EMBL/GenBank/DDBJ databases">
        <title>Genome sequencing for Formosa sp. PS13.</title>
        <authorList>
            <person name="Park S.-J."/>
        </authorList>
    </citation>
    <scope>NUCLEOTIDE SEQUENCE [LARGE SCALE GENOMIC DNA]</scope>
    <source>
        <strain evidence="1 2">PS13</strain>
    </source>
</reference>
<dbReference type="OrthoDB" id="1045370at2"/>
<dbReference type="AlphaFoldDB" id="A0A516GW94"/>
<dbReference type="InterPro" id="IPR010982">
    <property type="entry name" value="Lambda_DNA-bd_dom_sf"/>
</dbReference>
<name>A0A516GW94_9FLAO</name>
<dbReference type="KEGG" id="fop:FNB79_15275"/>
<proteinExistence type="predicted"/>
<dbReference type="EMBL" id="CP041637">
    <property type="protein sequence ID" value="QDO95745.1"/>
    <property type="molecule type" value="Genomic_DNA"/>
</dbReference>
<keyword evidence="2" id="KW-1185">Reference proteome</keyword>
<organism evidence="1 2">
    <name type="scientific">Formosa sediminum</name>
    <dbReference type="NCBI Taxonomy" id="2594004"/>
    <lineage>
        <taxon>Bacteria</taxon>
        <taxon>Pseudomonadati</taxon>
        <taxon>Bacteroidota</taxon>
        <taxon>Flavobacteriia</taxon>
        <taxon>Flavobacteriales</taxon>
        <taxon>Flavobacteriaceae</taxon>
        <taxon>Formosa</taxon>
    </lineage>
</organism>
<gene>
    <name evidence="1" type="ORF">FNB79_15275</name>
</gene>
<evidence type="ECO:0000313" key="2">
    <source>
        <dbReference type="Proteomes" id="UP000319209"/>
    </source>
</evidence>
<dbReference type="GO" id="GO:0003677">
    <property type="term" value="F:DNA binding"/>
    <property type="evidence" value="ECO:0007669"/>
    <property type="project" value="InterPro"/>
</dbReference>
<dbReference type="Proteomes" id="UP000319209">
    <property type="component" value="Chromosome"/>
</dbReference>
<sequence>MGKHKATGIQIELLELDGNTARVKICQKSIFNGYILNQKQLVDIVKSVFEPTTLQTKVIPVVYSLQVNHIDLDWITSKMQEFGIKRKDLIKQLAIDKSSLSLILSGKRELSKPIRATFFYYFLTYEINKEFRASLI</sequence>
<evidence type="ECO:0000313" key="1">
    <source>
        <dbReference type="EMBL" id="QDO95745.1"/>
    </source>
</evidence>